<comment type="caution">
    <text evidence="8">The sequence shown here is derived from an EMBL/GenBank/DDBJ whole genome shotgun (WGS) entry which is preliminary data.</text>
</comment>
<dbReference type="InterPro" id="IPR016195">
    <property type="entry name" value="Pol/histidinol_Pase-like"/>
</dbReference>
<dbReference type="InterPro" id="IPR011708">
    <property type="entry name" value="DNA_pol3_alpha_NTPase_dom"/>
</dbReference>
<evidence type="ECO:0000259" key="7">
    <source>
        <dbReference type="SMART" id="SM00481"/>
    </source>
</evidence>
<evidence type="ECO:0000256" key="4">
    <source>
        <dbReference type="ARBA" id="ARBA00022705"/>
    </source>
</evidence>
<dbReference type="InterPro" id="IPR004013">
    <property type="entry name" value="PHP_dom"/>
</dbReference>
<reference evidence="8 9" key="1">
    <citation type="submission" date="2024-06" db="EMBL/GenBank/DDBJ databases">
        <title>Flavobacterium spp. isolated from glacier.</title>
        <authorList>
            <person name="Han D."/>
        </authorList>
    </citation>
    <scope>NUCLEOTIDE SEQUENCE [LARGE SCALE GENOMIC DNA]</scope>
    <source>
        <strain evidence="8 9">ZS1P70</strain>
    </source>
</reference>
<dbReference type="Proteomes" id="UP001600107">
    <property type="component" value="Unassembled WGS sequence"/>
</dbReference>
<dbReference type="InterPro" id="IPR004805">
    <property type="entry name" value="DnaE2/DnaE/PolC"/>
</dbReference>
<name>A0ABW6I796_9FLAO</name>
<dbReference type="Pfam" id="PF14579">
    <property type="entry name" value="HHH_6"/>
    <property type="match status" value="1"/>
</dbReference>
<proteinExistence type="predicted"/>
<keyword evidence="2 8" id="KW-0808">Transferase</keyword>
<keyword evidence="4" id="KW-0235">DNA replication</keyword>
<dbReference type="Pfam" id="PF07733">
    <property type="entry name" value="DNA_pol3_alpha"/>
    <property type="match status" value="1"/>
</dbReference>
<organism evidence="8 9">
    <name type="scientific">Flavobacterium zhoui</name>
    <dbReference type="NCBI Taxonomy" id="3230414"/>
    <lineage>
        <taxon>Bacteria</taxon>
        <taxon>Pseudomonadati</taxon>
        <taxon>Bacteroidota</taxon>
        <taxon>Flavobacteriia</taxon>
        <taxon>Flavobacteriales</taxon>
        <taxon>Flavobacteriaceae</taxon>
        <taxon>Flavobacterium</taxon>
    </lineage>
</organism>
<evidence type="ECO:0000256" key="2">
    <source>
        <dbReference type="ARBA" id="ARBA00022679"/>
    </source>
</evidence>
<dbReference type="SMART" id="SM00481">
    <property type="entry name" value="POLIIIAc"/>
    <property type="match status" value="1"/>
</dbReference>
<keyword evidence="9" id="KW-1185">Reference proteome</keyword>
<dbReference type="InterPro" id="IPR040982">
    <property type="entry name" value="DNA_pol3_finger"/>
</dbReference>
<evidence type="ECO:0000256" key="5">
    <source>
        <dbReference type="ARBA" id="ARBA00022932"/>
    </source>
</evidence>
<dbReference type="InterPro" id="IPR029460">
    <property type="entry name" value="DNAPol_HHH"/>
</dbReference>
<dbReference type="NCBIfam" id="TIGR00594">
    <property type="entry name" value="polc"/>
    <property type="match status" value="1"/>
</dbReference>
<dbReference type="PANTHER" id="PTHR32294">
    <property type="entry name" value="DNA POLYMERASE III SUBUNIT ALPHA"/>
    <property type="match status" value="1"/>
</dbReference>
<evidence type="ECO:0000256" key="6">
    <source>
        <dbReference type="ARBA" id="ARBA00049244"/>
    </source>
</evidence>
<sequence length="1025" mass="117799">MYLNCHSFHSLRYGTIPLLDLIQQAFVSGVKAMALTDINTVTGIYDFTKACNELGIKPLVGIEFRCNHQLRYIGLAKNADGLAEMNRFLTQHNFEGTSLPLVAPSFNNVCIIYPFENKPAELKDHEFIGIAPDQLPKLFLPEWKALLDKMVVLQSVTFRTKREFNLHKILRAIDTNVILSKLTEADYCKTSEVMIPLEELLSKFEEYPQIIENTHKLMDQCHFEFDFKTPKNKKYYSGSPESDMELLTKLAHKGLIKKYGADNPQALARVEKELKVIDQLEFSGYFLITWDIIQYSMSQGFLHIGRGSGANSIVSYCLGITDICPIELDLYFERFLNVNRKSPPDFDIDWSWKERDTILRYIFDKYGADHVAFCGTNVEFKYRSIFREVGKVFGLPKEELDALAKNPMQLHDSNKIVKLVQEYGMLLEKYPNQRSMHSCGILISEEPITNYTPLEMPPKGFPIVLFDMHIAEDIGFEKFDILSQRGIGHIDDSVKLIEKNRGIKVDIRDTAISKNEAKANHFLSHGKTIGCFYIESPAMRGLLRRLKCDNYKILVAASSIIRPGVAQSGMMKEYIFRHSHPDRFEYFHDVFKEQLGETYGVMVYQEDVIKIALHYAGLPAADGDILRRAMSGKGRSKAALQKVKDNYFACCAQKGHPLKLSEEIYRQIESFAGYSFCKAHSASYAVESYQSLYLKVYYPIEFMVAVINNQGGFYRTEVYIHEARMSGATIHNPCVNKSDYETNLYGIDVYLGFMHLEGLESRSLHFIVKDRQENGGFKSLDDFINRVPICIEGIQILIFIGAFRFTGKTKNQLLVIARLILVNFKPENRNLMLLQEPIKEYELPVLERSPFEDSFDEIELLSFPVSCTPFDLLQTKYRGHVMAKDLLKYHKKTVKMLAYLISRKHVPTKMGAMYFGTWVDIEGEYFDTAHFTKSLEKYPFQGGGCYLLLGTVEVDYHFPTITVTKMAKMPFLPDPRYSNTSDRQYKVHQQINEDVSMTHRAPYPQEHEINLPRHKMVVGEKKESV</sequence>
<keyword evidence="5" id="KW-0239">DNA-directed DNA polymerase</keyword>
<dbReference type="GO" id="GO:0003887">
    <property type="term" value="F:DNA-directed DNA polymerase activity"/>
    <property type="evidence" value="ECO:0007669"/>
    <property type="project" value="UniProtKB-EC"/>
</dbReference>
<dbReference type="Pfam" id="PF17657">
    <property type="entry name" value="DNA_pol3_finger"/>
    <property type="match status" value="1"/>
</dbReference>
<keyword evidence="3 8" id="KW-0548">Nucleotidyltransferase</keyword>
<evidence type="ECO:0000313" key="9">
    <source>
        <dbReference type="Proteomes" id="UP001600107"/>
    </source>
</evidence>
<gene>
    <name evidence="8" type="ORF">ACFX5F_13070</name>
</gene>
<protein>
    <recommendedName>
        <fullName evidence="1">DNA-directed DNA polymerase</fullName>
        <ecNumber evidence="1">2.7.7.7</ecNumber>
    </recommendedName>
</protein>
<dbReference type="EC" id="2.7.7.7" evidence="1"/>
<dbReference type="Pfam" id="PF02811">
    <property type="entry name" value="PHP"/>
    <property type="match status" value="1"/>
</dbReference>
<dbReference type="Gene3D" id="3.20.20.140">
    <property type="entry name" value="Metal-dependent hydrolases"/>
    <property type="match status" value="2"/>
</dbReference>
<comment type="catalytic activity">
    <reaction evidence="6">
        <text>DNA(n) + a 2'-deoxyribonucleoside 5'-triphosphate = DNA(n+1) + diphosphate</text>
        <dbReference type="Rhea" id="RHEA:22508"/>
        <dbReference type="Rhea" id="RHEA-COMP:17339"/>
        <dbReference type="Rhea" id="RHEA-COMP:17340"/>
        <dbReference type="ChEBI" id="CHEBI:33019"/>
        <dbReference type="ChEBI" id="CHEBI:61560"/>
        <dbReference type="ChEBI" id="CHEBI:173112"/>
        <dbReference type="EC" id="2.7.7.7"/>
    </reaction>
</comment>
<evidence type="ECO:0000256" key="1">
    <source>
        <dbReference type="ARBA" id="ARBA00012417"/>
    </source>
</evidence>
<dbReference type="InterPro" id="IPR003141">
    <property type="entry name" value="Pol/His_phosphatase_N"/>
</dbReference>
<dbReference type="EMBL" id="JBHZPY010000012">
    <property type="protein sequence ID" value="MFE3872154.1"/>
    <property type="molecule type" value="Genomic_DNA"/>
</dbReference>
<accession>A0ABW6I796</accession>
<dbReference type="RefSeq" id="WP_379852449.1">
    <property type="nucleotide sequence ID" value="NZ_JBHZPY010000012.1"/>
</dbReference>
<feature type="domain" description="Polymerase/histidinol phosphatase N-terminal" evidence="7">
    <location>
        <begin position="1"/>
        <end position="68"/>
    </location>
</feature>
<dbReference type="SUPFAM" id="SSF89550">
    <property type="entry name" value="PHP domain-like"/>
    <property type="match status" value="1"/>
</dbReference>
<dbReference type="Gene3D" id="1.10.150.870">
    <property type="match status" value="1"/>
</dbReference>
<evidence type="ECO:0000313" key="8">
    <source>
        <dbReference type="EMBL" id="MFE3872154.1"/>
    </source>
</evidence>
<evidence type="ECO:0000256" key="3">
    <source>
        <dbReference type="ARBA" id="ARBA00022695"/>
    </source>
</evidence>